<feature type="domain" description="Reverse transcriptase" evidence="2">
    <location>
        <begin position="576"/>
        <end position="852"/>
    </location>
</feature>
<dbReference type="PANTHER" id="PTHR33332">
    <property type="entry name" value="REVERSE TRANSCRIPTASE DOMAIN-CONTAINING PROTEIN"/>
    <property type="match status" value="1"/>
</dbReference>
<evidence type="ECO:0000256" key="1">
    <source>
        <dbReference type="SAM" id="SignalP"/>
    </source>
</evidence>
<sequence>MWACKLFIWLTLLWSALSLLLQPGAALFQYTAADLLLLRGHLSVPPPVALQLHPEIVLPPRRRYIHRGSRRNFQLDNSHSITSYWSTTRRPRLNTGRTADLRSLASLAKTATSNHNNTVNFGLLNVRSLTNKGQLIQDLITDHKLDFIGLTETWQQLNDFSQLNASAPPGFVYLSYPRGSGRGGGLALLYREKWKVLPVSTPAFSSMESSVFQIPGPTPTVIALIYRPPKPNSDFLNDFSSLLTQLTTLSPNVILLGDINIHMDNLNLPLTRDFSSCLNSFDFQTYSNFPTHIKGHSLDLICCSGLTPSNCSANDVNISDHFFLSFNIPLCSLRTKPIRHISFRNIKNINPDTLSSIINTIYIPSSASPDHLVSHYNSTLHNILDSLAPVKTLSVSFTNSAPWFTPELRQMKAKGRQLERLHKRTGLAVHKEMHKTHLLQYLDSIKHTKSAFYSGLVSSNEGNSRTLFSIMRNIFHPPDSLPPHLYSADSCNSLLTFFIQKIASIHQQLIPSSSPPPEIFSPGQSFCSFLLPTSSEISDIICKSKPTTCSLDPLPTVLVKTCLTSLLPLITAIIHSSLSTGIVPSLFKTASITPILKKPGTDPNNFNNLRPISNLPFLSKILEKIISAQLHAHLTLNSLYEPFQSGFRPGHSTETALIKITNDLLTAADTGLLSILILLDLSSAFDTISHTILLHRLSSLGISHTPLDWFRSYLSGRTQFIQLKSFTSRPFPVTTGVPQGSVLGPLLFITYLLPLGNIFRKFDIHFHCYADDTQLYVSSKPSSSLPPSSLTNCLSEIKDWFTSNFLKLNSDKTEMLLVGTKSLLSKIHSFTLPVDNSLVSPSPQVKSLGVILDSSLSFQSHINNITRSAYFHLRNINRLRPSLTTHSVAILVHSLITSRIDYCNSLLFGLPHKSLHKLQLLQNSAARIISRTPSFHHITPVLQQLHWLPVTSRIQFKILLYTFKAIHNLAPPYLSDLLHPSTSTRSLRSSSSIHLSVPPFRLVTMGSRAFSRSAPQLWNSLPPDLRNIDSLTLFKTRLKTHLFRLAFQ</sequence>
<dbReference type="Gene3D" id="3.60.10.10">
    <property type="entry name" value="Endonuclease/exonuclease/phosphatase"/>
    <property type="match status" value="1"/>
</dbReference>
<dbReference type="GO" id="GO:0003824">
    <property type="term" value="F:catalytic activity"/>
    <property type="evidence" value="ECO:0007669"/>
    <property type="project" value="InterPro"/>
</dbReference>
<dbReference type="SUPFAM" id="SSF56219">
    <property type="entry name" value="DNase I-like"/>
    <property type="match status" value="1"/>
</dbReference>
<feature type="chain" id="PRO_5008378549" description="Reverse transcriptase domain-containing protein" evidence="1">
    <location>
        <begin position="19"/>
        <end position="1048"/>
    </location>
</feature>
<dbReference type="SUPFAM" id="SSF56672">
    <property type="entry name" value="DNA/RNA polymerases"/>
    <property type="match status" value="1"/>
</dbReference>
<evidence type="ECO:0000313" key="3">
    <source>
        <dbReference type="EMBL" id="SBS16644.1"/>
    </source>
</evidence>
<gene>
    <name evidence="3" type="primary">Nfu_g_1_023603</name>
</gene>
<dbReference type="InterPro" id="IPR005135">
    <property type="entry name" value="Endo/exonuclease/phosphatase"/>
</dbReference>
<dbReference type="InterPro" id="IPR000477">
    <property type="entry name" value="RT_dom"/>
</dbReference>
<feature type="signal peptide" evidence="1">
    <location>
        <begin position="1"/>
        <end position="18"/>
    </location>
</feature>
<evidence type="ECO:0000259" key="2">
    <source>
        <dbReference type="PROSITE" id="PS50878"/>
    </source>
</evidence>
<dbReference type="Pfam" id="PF00078">
    <property type="entry name" value="RVT_1"/>
    <property type="match status" value="1"/>
</dbReference>
<keyword evidence="1" id="KW-0732">Signal</keyword>
<dbReference type="CDD" id="cd01650">
    <property type="entry name" value="RT_nLTR_like"/>
    <property type="match status" value="1"/>
</dbReference>
<dbReference type="InterPro" id="IPR036691">
    <property type="entry name" value="Endo/exonu/phosph_ase_sf"/>
</dbReference>
<accession>A0A1A8SG53</accession>
<dbReference type="PROSITE" id="PS50878">
    <property type="entry name" value="RT_POL"/>
    <property type="match status" value="1"/>
</dbReference>
<organism evidence="3">
    <name type="scientific">Nothobranchius rachovii</name>
    <name type="common">bluefin notho</name>
    <dbReference type="NCBI Taxonomy" id="451742"/>
    <lineage>
        <taxon>Eukaryota</taxon>
        <taxon>Metazoa</taxon>
        <taxon>Chordata</taxon>
        <taxon>Craniata</taxon>
        <taxon>Vertebrata</taxon>
        <taxon>Euteleostomi</taxon>
        <taxon>Actinopterygii</taxon>
        <taxon>Neopterygii</taxon>
        <taxon>Teleostei</taxon>
        <taxon>Neoteleostei</taxon>
        <taxon>Acanthomorphata</taxon>
        <taxon>Ovalentaria</taxon>
        <taxon>Atherinomorphae</taxon>
        <taxon>Cyprinodontiformes</taxon>
        <taxon>Nothobranchiidae</taxon>
        <taxon>Nothobranchius</taxon>
    </lineage>
</organism>
<dbReference type="AlphaFoldDB" id="A0A1A8SG53"/>
<reference evidence="3" key="1">
    <citation type="submission" date="2016-05" db="EMBL/GenBank/DDBJ databases">
        <authorList>
            <person name="Lavstsen T."/>
            <person name="Jespersen J.S."/>
        </authorList>
    </citation>
    <scope>NUCLEOTIDE SEQUENCE</scope>
    <source>
        <tissue evidence="3">Brain</tissue>
    </source>
</reference>
<reference evidence="3" key="2">
    <citation type="submission" date="2016-06" db="EMBL/GenBank/DDBJ databases">
        <title>The genome of a short-lived fish provides insights into sex chromosome evolution and the genetic control of aging.</title>
        <authorList>
            <person name="Reichwald K."/>
            <person name="Felder M."/>
            <person name="Petzold A."/>
            <person name="Koch P."/>
            <person name="Groth M."/>
            <person name="Platzer M."/>
        </authorList>
    </citation>
    <scope>NUCLEOTIDE SEQUENCE</scope>
    <source>
        <tissue evidence="3">Brain</tissue>
    </source>
</reference>
<name>A0A1A8SG53_9TELE</name>
<dbReference type="InterPro" id="IPR043502">
    <property type="entry name" value="DNA/RNA_pol_sf"/>
</dbReference>
<proteinExistence type="predicted"/>
<dbReference type="Pfam" id="PF03372">
    <property type="entry name" value="Exo_endo_phos"/>
    <property type="match status" value="1"/>
</dbReference>
<dbReference type="EMBL" id="HAEI01014175">
    <property type="protein sequence ID" value="SBS16644.1"/>
    <property type="molecule type" value="Transcribed_RNA"/>
</dbReference>
<protein>
    <recommendedName>
        <fullName evidence="2">Reverse transcriptase domain-containing protein</fullName>
    </recommendedName>
</protein>